<evidence type="ECO:0000313" key="4">
    <source>
        <dbReference type="Proteomes" id="UP000239273"/>
    </source>
</evidence>
<dbReference type="EMBL" id="BSOU01000025">
    <property type="protein sequence ID" value="GLR77175.1"/>
    <property type="molecule type" value="Genomic_DNA"/>
</dbReference>
<comment type="caution">
    <text evidence="3">The sequence shown here is derived from an EMBL/GenBank/DDBJ whole genome shotgun (WGS) entry which is preliminary data.</text>
</comment>
<protein>
    <submittedName>
        <fullName evidence="3">MFS transporter permease</fullName>
    </submittedName>
</protein>
<gene>
    <name evidence="3" type="ORF">BTO23_15235</name>
    <name evidence="2" type="ORF">GCM10007855_40500</name>
</gene>
<reference evidence="2" key="1">
    <citation type="journal article" date="2014" name="Int. J. Syst. Evol. Microbiol.">
        <title>Complete genome of a new Firmicutes species belonging to the dominant human colonic microbiota ('Ruminococcus bicirculans') reveals two chromosomes and a selective capacity to utilize plant glucans.</title>
        <authorList>
            <consortium name="NISC Comparative Sequencing Program"/>
            <person name="Wegmann U."/>
            <person name="Louis P."/>
            <person name="Goesmann A."/>
            <person name="Henrissat B."/>
            <person name="Duncan S.H."/>
            <person name="Flint H.J."/>
        </authorList>
    </citation>
    <scope>NUCLEOTIDE SEQUENCE</scope>
    <source>
        <strain evidence="2">NBRC 105001</strain>
    </source>
</reference>
<evidence type="ECO:0000313" key="2">
    <source>
        <dbReference type="EMBL" id="GLR77175.1"/>
    </source>
</evidence>
<dbReference type="AlphaFoldDB" id="A0A2S7X8K8"/>
<keyword evidence="1" id="KW-0812">Transmembrane</keyword>
<evidence type="ECO:0000313" key="5">
    <source>
        <dbReference type="Proteomes" id="UP001156660"/>
    </source>
</evidence>
<reference evidence="5" key="3">
    <citation type="journal article" date="2019" name="Int. J. Syst. Evol. Microbiol.">
        <title>The Global Catalogue of Microorganisms (GCM) 10K type strain sequencing project: providing services to taxonomists for standard genome sequencing and annotation.</title>
        <authorList>
            <consortium name="The Broad Institute Genomics Platform"/>
            <consortium name="The Broad Institute Genome Sequencing Center for Infectious Disease"/>
            <person name="Wu L."/>
            <person name="Ma J."/>
        </authorList>
    </citation>
    <scope>NUCLEOTIDE SEQUENCE [LARGE SCALE GENOMIC DNA]</scope>
    <source>
        <strain evidence="5">NBRC 105001</strain>
    </source>
</reference>
<sequence length="109" mass="12459">MEKSEYGKWIHTAFTGASFAYFLAVIDKVDLIVSSYSLAFSTLSFALALVLNAIFAMVYYGFDGEQDVTEKLSKYWLLRRFNSLSQWSFIFAVIGLVYFVIEPVVRIVL</sequence>
<reference evidence="2" key="4">
    <citation type="submission" date="2023-01" db="EMBL/GenBank/DDBJ databases">
        <title>Draft genome sequence of Aliivibrio sifiae strain NBRC 105001.</title>
        <authorList>
            <person name="Sun Q."/>
            <person name="Mori K."/>
        </authorList>
    </citation>
    <scope>NUCLEOTIDE SEQUENCE</scope>
    <source>
        <strain evidence="2">NBRC 105001</strain>
    </source>
</reference>
<organism evidence="3 4">
    <name type="scientific">Aliivibrio sifiae</name>
    <dbReference type="NCBI Taxonomy" id="566293"/>
    <lineage>
        <taxon>Bacteria</taxon>
        <taxon>Pseudomonadati</taxon>
        <taxon>Pseudomonadota</taxon>
        <taxon>Gammaproteobacteria</taxon>
        <taxon>Vibrionales</taxon>
        <taxon>Vibrionaceae</taxon>
        <taxon>Aliivibrio</taxon>
    </lineage>
</organism>
<proteinExistence type="predicted"/>
<dbReference type="OrthoDB" id="5918871at2"/>
<feature type="transmembrane region" description="Helical" evidence="1">
    <location>
        <begin position="38"/>
        <end position="62"/>
    </location>
</feature>
<dbReference type="Proteomes" id="UP001156660">
    <property type="component" value="Unassembled WGS sequence"/>
</dbReference>
<reference evidence="3 4" key="2">
    <citation type="submission" date="2016-12" db="EMBL/GenBank/DDBJ databases">
        <title>Diversity of luminous bacteria.</title>
        <authorList>
            <person name="Yoshizawa S."/>
            <person name="Kogure K."/>
        </authorList>
    </citation>
    <scope>NUCLEOTIDE SEQUENCE [LARGE SCALE GENOMIC DNA]</scope>
    <source>
        <strain evidence="3 4">NBRC 105001</strain>
    </source>
</reference>
<keyword evidence="1" id="KW-1133">Transmembrane helix</keyword>
<feature type="transmembrane region" description="Helical" evidence="1">
    <location>
        <begin position="6"/>
        <end position="26"/>
    </location>
</feature>
<keyword evidence="5" id="KW-1185">Reference proteome</keyword>
<dbReference type="EMBL" id="MSCP01000002">
    <property type="protein sequence ID" value="PQJ87462.1"/>
    <property type="molecule type" value="Genomic_DNA"/>
</dbReference>
<evidence type="ECO:0000313" key="3">
    <source>
        <dbReference type="EMBL" id="PQJ87462.1"/>
    </source>
</evidence>
<dbReference type="Proteomes" id="UP000239273">
    <property type="component" value="Unassembled WGS sequence"/>
</dbReference>
<evidence type="ECO:0000256" key="1">
    <source>
        <dbReference type="SAM" id="Phobius"/>
    </source>
</evidence>
<keyword evidence="1" id="KW-0472">Membrane</keyword>
<accession>A0A2S7X8K8</accession>
<feature type="transmembrane region" description="Helical" evidence="1">
    <location>
        <begin position="84"/>
        <end position="101"/>
    </location>
</feature>
<name>A0A2S7X8K8_9GAMM</name>
<dbReference type="RefSeq" id="WP_105063937.1">
    <property type="nucleotide sequence ID" value="NZ_BSOU01000025.1"/>
</dbReference>